<dbReference type="AlphaFoldDB" id="A0A1M6E2I4"/>
<dbReference type="InterPro" id="IPR008927">
    <property type="entry name" value="6-PGluconate_DH-like_C_sf"/>
</dbReference>
<protein>
    <submittedName>
        <fullName evidence="5">Mannitol-1-phosphate 5-dehydrogenase</fullName>
    </submittedName>
</protein>
<gene>
    <name evidence="5" type="ORF">SAMN05444280_10638</name>
</gene>
<keyword evidence="1" id="KW-0560">Oxidoreductase</keyword>
<dbReference type="GO" id="GO:0008926">
    <property type="term" value="F:mannitol-1-phosphate 5-dehydrogenase activity"/>
    <property type="evidence" value="ECO:0007669"/>
    <property type="project" value="TreeGrafter"/>
</dbReference>
<dbReference type="PANTHER" id="PTHR30524:SF0">
    <property type="entry name" value="ALTRONATE OXIDOREDUCTASE-RELATED"/>
    <property type="match status" value="1"/>
</dbReference>
<dbReference type="Gene3D" id="3.40.50.720">
    <property type="entry name" value="NAD(P)-binding Rossmann-like Domain"/>
    <property type="match status" value="1"/>
</dbReference>
<sequence length="410" mass="46644">MKDNKTILIFGAGKIGRSFIGQLFGQSGYNVVFCDIDQDLINELNQRESYQVVIKAKTEETILVENVRAVSGLDRNAVIKEVVKASIMAVSVGKNALEKIIPAIAEGLKQRQELTPNRPLDIIIAENMRAAGEFIRSRLIELLPKNYPLNKLVGLVETSIGKMVPSMTDEDLKNDPLLIFAEPYNTLILDKLAFKGAIPKVRGFSPKKNMQAWVDRKAFIHNLGHATAAYVGNFYHPEEKYIFEVLAEKKILDLTRKTMLQAAEILVSYYPDDFTFNDLEEHTDDLLIRFQNQALKDTVFRVGQDLPRKLGIDDRFAGIIQLAQKKQLKYDRILNAMAHGFFFGRTDEQGSLNTQNQRFLQTLKDKGVKKTLTTLCEFHPERNRDLLNELEILYSNLAEKKNLIRNINIS</sequence>
<dbReference type="InterPro" id="IPR013118">
    <property type="entry name" value="Mannitol_DH_C"/>
</dbReference>
<feature type="domain" description="Mannitol dehydrogenase N-terminal" evidence="3">
    <location>
        <begin position="6"/>
        <end position="201"/>
    </location>
</feature>
<proteinExistence type="predicted"/>
<dbReference type="GO" id="GO:0019592">
    <property type="term" value="P:mannitol catabolic process"/>
    <property type="evidence" value="ECO:0007669"/>
    <property type="project" value="TreeGrafter"/>
</dbReference>
<organism evidence="5 6">
    <name type="scientific">Tangfeifania diversioriginum</name>
    <dbReference type="NCBI Taxonomy" id="1168035"/>
    <lineage>
        <taxon>Bacteria</taxon>
        <taxon>Pseudomonadati</taxon>
        <taxon>Bacteroidota</taxon>
        <taxon>Bacteroidia</taxon>
        <taxon>Marinilabiliales</taxon>
        <taxon>Prolixibacteraceae</taxon>
        <taxon>Tangfeifania</taxon>
    </lineage>
</organism>
<evidence type="ECO:0000259" key="3">
    <source>
        <dbReference type="Pfam" id="PF01232"/>
    </source>
</evidence>
<keyword evidence="6" id="KW-1185">Reference proteome</keyword>
<accession>A0A1M6E2I4</accession>
<dbReference type="Pfam" id="PF01232">
    <property type="entry name" value="Mannitol_dh"/>
    <property type="match status" value="1"/>
</dbReference>
<evidence type="ECO:0000256" key="1">
    <source>
        <dbReference type="ARBA" id="ARBA00023002"/>
    </source>
</evidence>
<name>A0A1M6E2I4_9BACT</name>
<evidence type="ECO:0000259" key="4">
    <source>
        <dbReference type="Pfam" id="PF08125"/>
    </source>
</evidence>
<dbReference type="STRING" id="1168035.SAMN05444280_10638"/>
<dbReference type="GO" id="GO:0005829">
    <property type="term" value="C:cytosol"/>
    <property type="evidence" value="ECO:0007669"/>
    <property type="project" value="TreeGrafter"/>
</dbReference>
<dbReference type="InterPro" id="IPR013131">
    <property type="entry name" value="Mannitol_DH_N"/>
</dbReference>
<feature type="domain" description="Mannitol dehydrogenase C-terminal" evidence="4">
    <location>
        <begin position="210"/>
        <end position="370"/>
    </location>
</feature>
<dbReference type="OrthoDB" id="271711at2"/>
<dbReference type="Pfam" id="PF08125">
    <property type="entry name" value="Mannitol_dh_C"/>
    <property type="match status" value="1"/>
</dbReference>
<evidence type="ECO:0000313" key="6">
    <source>
        <dbReference type="Proteomes" id="UP000184050"/>
    </source>
</evidence>
<dbReference type="InterPro" id="IPR013328">
    <property type="entry name" value="6PGD_dom2"/>
</dbReference>
<evidence type="ECO:0000313" key="5">
    <source>
        <dbReference type="EMBL" id="SHI79754.1"/>
    </source>
</evidence>
<dbReference type="EMBL" id="FQZE01000006">
    <property type="protein sequence ID" value="SHI79754.1"/>
    <property type="molecule type" value="Genomic_DNA"/>
</dbReference>
<dbReference type="Gene3D" id="1.10.1040.10">
    <property type="entry name" value="N-(1-d-carboxylethyl)-l-norvaline Dehydrogenase, domain 2"/>
    <property type="match status" value="1"/>
</dbReference>
<evidence type="ECO:0000256" key="2">
    <source>
        <dbReference type="ARBA" id="ARBA00023027"/>
    </source>
</evidence>
<dbReference type="SUPFAM" id="SSF48179">
    <property type="entry name" value="6-phosphogluconate dehydrogenase C-terminal domain-like"/>
    <property type="match status" value="1"/>
</dbReference>
<dbReference type="RefSeq" id="WP_073166754.1">
    <property type="nucleotide sequence ID" value="NZ_FQZE01000006.1"/>
</dbReference>
<dbReference type="PANTHER" id="PTHR30524">
    <property type="entry name" value="MANNITOL-1-PHOSPHATE 5-DEHYDROGENASE"/>
    <property type="match status" value="1"/>
</dbReference>
<dbReference type="SUPFAM" id="SSF51735">
    <property type="entry name" value="NAD(P)-binding Rossmann-fold domains"/>
    <property type="match status" value="1"/>
</dbReference>
<dbReference type="InterPro" id="IPR036291">
    <property type="entry name" value="NAD(P)-bd_dom_sf"/>
</dbReference>
<keyword evidence="2" id="KW-0520">NAD</keyword>
<dbReference type="Proteomes" id="UP000184050">
    <property type="component" value="Unassembled WGS sequence"/>
</dbReference>
<reference evidence="5 6" key="1">
    <citation type="submission" date="2016-11" db="EMBL/GenBank/DDBJ databases">
        <authorList>
            <person name="Jaros S."/>
            <person name="Januszkiewicz K."/>
            <person name="Wedrychowicz H."/>
        </authorList>
    </citation>
    <scope>NUCLEOTIDE SEQUENCE [LARGE SCALE GENOMIC DNA]</scope>
    <source>
        <strain evidence="5 6">DSM 27063</strain>
    </source>
</reference>